<reference evidence="1" key="1">
    <citation type="journal article" date="2020" name="Mol. Plant Microbe Interact.">
        <title>Genome Sequence of the Biocontrol Agent Coniothyrium minitans strain Conio (IMI 134523).</title>
        <authorList>
            <person name="Patel D."/>
            <person name="Shittu T.A."/>
            <person name="Baroncelli R."/>
            <person name="Muthumeenakshi S."/>
            <person name="Osborne T.H."/>
            <person name="Janganan T.K."/>
            <person name="Sreenivasaprasad S."/>
        </authorList>
    </citation>
    <scope>NUCLEOTIDE SEQUENCE</scope>
    <source>
        <strain evidence="1">Conio</strain>
    </source>
</reference>
<sequence length="31" mass="3803">MRGDVGLYIYPYLKKYLEIDYNNNNNDYVNK</sequence>
<dbReference type="Proteomes" id="UP000756921">
    <property type="component" value="Unassembled WGS sequence"/>
</dbReference>
<gene>
    <name evidence="1" type="ORF">PMIN01_06998</name>
</gene>
<evidence type="ECO:0000313" key="2">
    <source>
        <dbReference type="Proteomes" id="UP000756921"/>
    </source>
</evidence>
<dbReference type="EMBL" id="WJXW01000006">
    <property type="protein sequence ID" value="KAF9735593.1"/>
    <property type="molecule type" value="Genomic_DNA"/>
</dbReference>
<dbReference type="AlphaFoldDB" id="A0A9P6KQB2"/>
<organism evidence="1 2">
    <name type="scientific">Paraphaeosphaeria minitans</name>
    <dbReference type="NCBI Taxonomy" id="565426"/>
    <lineage>
        <taxon>Eukaryota</taxon>
        <taxon>Fungi</taxon>
        <taxon>Dikarya</taxon>
        <taxon>Ascomycota</taxon>
        <taxon>Pezizomycotina</taxon>
        <taxon>Dothideomycetes</taxon>
        <taxon>Pleosporomycetidae</taxon>
        <taxon>Pleosporales</taxon>
        <taxon>Massarineae</taxon>
        <taxon>Didymosphaeriaceae</taxon>
        <taxon>Paraphaeosphaeria</taxon>
    </lineage>
</organism>
<comment type="caution">
    <text evidence="1">The sequence shown here is derived from an EMBL/GenBank/DDBJ whole genome shotgun (WGS) entry which is preliminary data.</text>
</comment>
<accession>A0A9P6KQB2</accession>
<proteinExistence type="predicted"/>
<keyword evidence="2" id="KW-1185">Reference proteome</keyword>
<name>A0A9P6KQB2_9PLEO</name>
<evidence type="ECO:0000313" key="1">
    <source>
        <dbReference type="EMBL" id="KAF9735593.1"/>
    </source>
</evidence>
<protein>
    <submittedName>
        <fullName evidence="1">Uncharacterized protein</fullName>
    </submittedName>
</protein>